<dbReference type="InterPro" id="IPR014001">
    <property type="entry name" value="Helicase_ATP-bd"/>
</dbReference>
<dbReference type="GO" id="GO:0004386">
    <property type="term" value="F:helicase activity"/>
    <property type="evidence" value="ECO:0007669"/>
    <property type="project" value="UniProtKB-KW"/>
</dbReference>
<evidence type="ECO:0000313" key="2">
    <source>
        <dbReference type="EMBL" id="TDQ60209.1"/>
    </source>
</evidence>
<reference evidence="2 3" key="1">
    <citation type="submission" date="2019-03" db="EMBL/GenBank/DDBJ databases">
        <title>Genomic Encyclopedia of Type Strains, Phase III (KMG-III): the genomes of soil and plant-associated and newly described type strains.</title>
        <authorList>
            <person name="Whitman W."/>
        </authorList>
    </citation>
    <scope>NUCLEOTIDE SEQUENCE [LARGE SCALE GENOMIC DNA]</scope>
    <source>
        <strain evidence="2 3">CGMCC 1.7002</strain>
    </source>
</reference>
<dbReference type="RefSeq" id="WP_133574022.1">
    <property type="nucleotide sequence ID" value="NZ_SNYR01000006.1"/>
</dbReference>
<keyword evidence="2" id="KW-0347">Helicase</keyword>
<dbReference type="PROSITE" id="PS51192">
    <property type="entry name" value="HELICASE_ATP_BIND_1"/>
    <property type="match status" value="1"/>
</dbReference>
<dbReference type="EMBL" id="SNYR01000006">
    <property type="protein sequence ID" value="TDQ60209.1"/>
    <property type="molecule type" value="Genomic_DNA"/>
</dbReference>
<evidence type="ECO:0000313" key="3">
    <source>
        <dbReference type="Proteomes" id="UP000295391"/>
    </source>
</evidence>
<sequence>MKNIVDMREFERLAPEFYRSQTNKQLFPKQLQLWLQIAEECNAKILNKDNESKNFTIIPHPTGIGKTSAMVAYFAALARQNQVFPKSRTRGLIVVPEIKQADQIVESINKTAERQVAAAHHSESSPASDLLDEFDFLVVTHSGYALALSSELDDYFSPKIWLYSFADLVVIDENPEELVETFSVNVDEVEELVRLAAAFLPNEYQREQEVLSSLVDFCRDHKEAAKSELTSTSMPNNILNAEFELNAFGVALSEQIEAASLVELSKDNDGRTLIRPLTRDLQFMLRNWFWLRSVAGGLQLLSSRFLLAEHERMPIILDATAHLMPTWQHPAINARIVSPIVNARTYKNVRLLVSRENGNGKLSKKQKQRFESVLDTERANDVEVLVVSHKKHLEAFTKLAGQNPKFHRGHWFSINGKNDWVECRRAYFTTLPFLPGEVHSLNELALDPPSQGTVLFRHDVETSIDATAANLIQAINRTACRVPIDSDGNCVECVLHLYLPEGKRGDIILDRITEAMPGIQVLDWRPIYNTPPDVGRSNVSKTMFAWVLKNPGTKTTTQRLSNEYQLFTDTQRNELHRMLRNENHRLTRTLKNLGVEVSIEGEGRNRTYHLRIPEEFPEVT</sequence>
<dbReference type="AlphaFoldDB" id="A0A4R6VM22"/>
<keyword evidence="2" id="KW-0067">ATP-binding</keyword>
<proteinExistence type="predicted"/>
<evidence type="ECO:0000259" key="1">
    <source>
        <dbReference type="PROSITE" id="PS51192"/>
    </source>
</evidence>
<keyword evidence="2" id="KW-0547">Nucleotide-binding</keyword>
<organism evidence="2 3">
    <name type="scientific">Maritalea mobilis</name>
    <dbReference type="NCBI Taxonomy" id="483324"/>
    <lineage>
        <taxon>Bacteria</taxon>
        <taxon>Pseudomonadati</taxon>
        <taxon>Pseudomonadota</taxon>
        <taxon>Alphaproteobacteria</taxon>
        <taxon>Hyphomicrobiales</taxon>
        <taxon>Devosiaceae</taxon>
        <taxon>Maritalea</taxon>
    </lineage>
</organism>
<dbReference type="GO" id="GO:0005524">
    <property type="term" value="F:ATP binding"/>
    <property type="evidence" value="ECO:0007669"/>
    <property type="project" value="InterPro"/>
</dbReference>
<protein>
    <submittedName>
        <fullName evidence="2">RAD3-like DEAD/DEAH box helicase</fullName>
    </submittedName>
</protein>
<gene>
    <name evidence="2" type="ORF">ATL17_3422</name>
</gene>
<dbReference type="OrthoDB" id="7307426at2"/>
<comment type="caution">
    <text evidence="2">The sequence shown here is derived from an EMBL/GenBank/DDBJ whole genome shotgun (WGS) entry which is preliminary data.</text>
</comment>
<keyword evidence="3" id="KW-1185">Reference proteome</keyword>
<name>A0A4R6VM22_9HYPH</name>
<accession>A0A4R6VM22</accession>
<dbReference type="GO" id="GO:0003676">
    <property type="term" value="F:nucleic acid binding"/>
    <property type="evidence" value="ECO:0007669"/>
    <property type="project" value="InterPro"/>
</dbReference>
<dbReference type="Proteomes" id="UP000295391">
    <property type="component" value="Unassembled WGS sequence"/>
</dbReference>
<feature type="domain" description="Helicase ATP-binding" evidence="1">
    <location>
        <begin position="47"/>
        <end position="252"/>
    </location>
</feature>
<dbReference type="InterPro" id="IPR027417">
    <property type="entry name" value="P-loop_NTPase"/>
</dbReference>
<dbReference type="InterPro" id="IPR011545">
    <property type="entry name" value="DEAD/DEAH_box_helicase_dom"/>
</dbReference>
<keyword evidence="2" id="KW-0378">Hydrolase</keyword>
<dbReference type="Pfam" id="PF00270">
    <property type="entry name" value="DEAD"/>
    <property type="match status" value="1"/>
</dbReference>
<dbReference type="SUPFAM" id="SSF52540">
    <property type="entry name" value="P-loop containing nucleoside triphosphate hydrolases"/>
    <property type="match status" value="1"/>
</dbReference>
<dbReference type="Gene3D" id="3.40.50.300">
    <property type="entry name" value="P-loop containing nucleotide triphosphate hydrolases"/>
    <property type="match status" value="1"/>
</dbReference>